<dbReference type="EMBL" id="VCHE01000104">
    <property type="protein sequence ID" value="KAB2571322.1"/>
    <property type="molecule type" value="Genomic_DNA"/>
</dbReference>
<feature type="compositionally biased region" description="Polar residues" evidence="1">
    <location>
        <begin position="207"/>
        <end position="219"/>
    </location>
</feature>
<feature type="compositionally biased region" description="Basic residues" evidence="1">
    <location>
        <begin position="300"/>
        <end position="309"/>
    </location>
</feature>
<comment type="caution">
    <text evidence="2">The sequence shown here is derived from an EMBL/GenBank/DDBJ whole genome shotgun (WGS) entry which is preliminary data.</text>
</comment>
<feature type="region of interest" description="Disordered" evidence="1">
    <location>
        <begin position="280"/>
        <end position="356"/>
    </location>
</feature>
<evidence type="ECO:0000256" key="1">
    <source>
        <dbReference type="SAM" id="MobiDB-lite"/>
    </source>
</evidence>
<feature type="compositionally biased region" description="Basic and acidic residues" evidence="1">
    <location>
        <begin position="187"/>
        <end position="201"/>
    </location>
</feature>
<name>A0A5N5D1N0_9PEZI</name>
<dbReference type="Proteomes" id="UP000325902">
    <property type="component" value="Unassembled WGS sequence"/>
</dbReference>
<dbReference type="InterPro" id="IPR024526">
    <property type="entry name" value="DUF3807"/>
</dbReference>
<feature type="compositionally biased region" description="Acidic residues" evidence="1">
    <location>
        <begin position="346"/>
        <end position="356"/>
    </location>
</feature>
<feature type="compositionally biased region" description="Pro residues" evidence="1">
    <location>
        <begin position="26"/>
        <end position="36"/>
    </location>
</feature>
<protein>
    <submittedName>
        <fullName evidence="2">Uncharacterized protein</fullName>
    </submittedName>
</protein>
<feature type="compositionally biased region" description="Basic and acidic residues" evidence="1">
    <location>
        <begin position="325"/>
        <end position="345"/>
    </location>
</feature>
<feature type="compositionally biased region" description="Basic and acidic residues" evidence="1">
    <location>
        <begin position="163"/>
        <end position="179"/>
    </location>
</feature>
<feature type="region of interest" description="Disordered" evidence="1">
    <location>
        <begin position="22"/>
        <end position="46"/>
    </location>
</feature>
<feature type="region of interest" description="Disordered" evidence="1">
    <location>
        <begin position="163"/>
        <end position="245"/>
    </location>
</feature>
<dbReference type="Pfam" id="PF12720">
    <property type="entry name" value="DUF3807"/>
    <property type="match status" value="1"/>
</dbReference>
<dbReference type="OrthoDB" id="5422320at2759"/>
<dbReference type="PANTHER" id="PTHR40642:SF1">
    <property type="entry name" value="YALI0F31295P"/>
    <property type="match status" value="1"/>
</dbReference>
<evidence type="ECO:0000313" key="2">
    <source>
        <dbReference type="EMBL" id="KAB2571322.1"/>
    </source>
</evidence>
<keyword evidence="3" id="KW-1185">Reference proteome</keyword>
<evidence type="ECO:0000313" key="3">
    <source>
        <dbReference type="Proteomes" id="UP000325902"/>
    </source>
</evidence>
<dbReference type="PANTHER" id="PTHR40642">
    <property type="entry name" value="YALI0F31295P"/>
    <property type="match status" value="1"/>
</dbReference>
<accession>A0A5N5D1N0</accession>
<reference evidence="2 3" key="1">
    <citation type="journal article" date="2019" name="Sci. Rep.">
        <title>A multi-omics analysis of the grapevine pathogen Lasiodiplodia theobromae reveals that temperature affects the expression of virulence- and pathogenicity-related genes.</title>
        <authorList>
            <person name="Felix C."/>
            <person name="Meneses R."/>
            <person name="Goncalves M.F.M."/>
            <person name="Tilleman L."/>
            <person name="Duarte A.S."/>
            <person name="Jorrin-Novo J.V."/>
            <person name="Van de Peer Y."/>
            <person name="Deforce D."/>
            <person name="Van Nieuwerburgh F."/>
            <person name="Esteves A.C."/>
            <person name="Alves A."/>
        </authorList>
    </citation>
    <scope>NUCLEOTIDE SEQUENCE [LARGE SCALE GENOMIC DNA]</scope>
    <source>
        <strain evidence="2 3">LA-SOL3</strain>
    </source>
</reference>
<sequence length="356" mass="39402">MVFSSPLVQTSEEEFREFGRKHFPGEPQPTFLPPFVTPSANPQTPTKTSPYPAIFDTAYNAGFTSGASFGHAAGYAEGYNAALAQLGIHTAKAAAPAEPDRNHMQVEVEDQVHAVDGEAYYEEEEDLGFYSDGAKRTIDDEDIQFYRRSELMQMLKDAKRRVAERKEREAEEQMEHEADLEAETEMEAQKNSEAHEHDVPGAKEYNATEQANLNEVHSQTGHDAKVAYEDINPDEPSTGGASIELTCVKPDVAGSADASSKIPQPVAMSKAALGEVIEAEHTDGRASTTQLVGDESCKRPNPHISKKKMTATLEANRGKKRKRITREPRPDDDGITYRRIARELDEMPSESVELDY</sequence>
<organism evidence="2 3">
    <name type="scientific">Lasiodiplodia theobromae</name>
    <dbReference type="NCBI Taxonomy" id="45133"/>
    <lineage>
        <taxon>Eukaryota</taxon>
        <taxon>Fungi</taxon>
        <taxon>Dikarya</taxon>
        <taxon>Ascomycota</taxon>
        <taxon>Pezizomycotina</taxon>
        <taxon>Dothideomycetes</taxon>
        <taxon>Dothideomycetes incertae sedis</taxon>
        <taxon>Botryosphaeriales</taxon>
        <taxon>Botryosphaeriaceae</taxon>
        <taxon>Lasiodiplodia</taxon>
    </lineage>
</organism>
<dbReference type="AlphaFoldDB" id="A0A5N5D1N0"/>
<gene>
    <name evidence="2" type="ORF">DBV05_g10005</name>
</gene>
<proteinExistence type="predicted"/>